<dbReference type="InterPro" id="IPR027417">
    <property type="entry name" value="P-loop_NTPase"/>
</dbReference>
<evidence type="ECO:0000256" key="1">
    <source>
        <dbReference type="ARBA" id="ARBA00022448"/>
    </source>
</evidence>
<dbReference type="EMBL" id="UOGK01000378">
    <property type="protein sequence ID" value="VAX40348.1"/>
    <property type="molecule type" value="Genomic_DNA"/>
</dbReference>
<dbReference type="PANTHER" id="PTHR42794">
    <property type="entry name" value="HEMIN IMPORT ATP-BINDING PROTEIN HMUV"/>
    <property type="match status" value="1"/>
</dbReference>
<reference evidence="3" key="1">
    <citation type="submission" date="2018-06" db="EMBL/GenBank/DDBJ databases">
        <authorList>
            <person name="Zhirakovskaya E."/>
        </authorList>
    </citation>
    <scope>NUCLEOTIDE SEQUENCE</scope>
</reference>
<proteinExistence type="predicted"/>
<keyword evidence="2" id="KW-1278">Translocase</keyword>
<accession>A0A3B1DW20</accession>
<evidence type="ECO:0008006" key="4">
    <source>
        <dbReference type="Google" id="ProtNLM"/>
    </source>
</evidence>
<dbReference type="AlphaFoldDB" id="A0A3B1DW20"/>
<feature type="non-terminal residue" evidence="3">
    <location>
        <position position="1"/>
    </location>
</feature>
<evidence type="ECO:0000256" key="2">
    <source>
        <dbReference type="ARBA" id="ARBA00022967"/>
    </source>
</evidence>
<dbReference type="PANTHER" id="PTHR42794:SF1">
    <property type="entry name" value="HEMIN IMPORT ATP-BINDING PROTEIN HMUV"/>
    <property type="match status" value="1"/>
</dbReference>
<dbReference type="SUPFAM" id="SSF52540">
    <property type="entry name" value="P-loop containing nucleoside triphosphate hydrolases"/>
    <property type="match status" value="1"/>
</dbReference>
<organism evidence="3">
    <name type="scientific">hydrothermal vent metagenome</name>
    <dbReference type="NCBI Taxonomy" id="652676"/>
    <lineage>
        <taxon>unclassified sequences</taxon>
        <taxon>metagenomes</taxon>
        <taxon>ecological metagenomes</taxon>
    </lineage>
</organism>
<dbReference type="Gene3D" id="3.40.50.300">
    <property type="entry name" value="P-loop containing nucleotide triphosphate hydrolases"/>
    <property type="match status" value="1"/>
</dbReference>
<name>A0A3B1DW20_9ZZZZ</name>
<evidence type="ECO:0000313" key="3">
    <source>
        <dbReference type="EMBL" id="VAX40348.1"/>
    </source>
</evidence>
<gene>
    <name evidence="3" type="ORF">MNBD_PLANCTO03-31</name>
</gene>
<keyword evidence="1" id="KW-0813">Transport</keyword>
<protein>
    <recommendedName>
        <fullName evidence="4">ABC transporter domain-containing protein</fullName>
    </recommendedName>
</protein>
<sequence length="155" mass="16680">LETVGLTERAGEPFAELSMGQQQRAVLARALAQLDAADRIAERDTPRALLADEPTSAMDPRHAIEAMQVLRAEARRDRAVVVVLHDPTAALRFADRVLLLGQAGSIVTQGPTAETLDPTILTRIFEVGFTRLADPATGAVAIIPTEPMPSDGRRH</sequence>